<protein>
    <submittedName>
        <fullName evidence="2">Uncharacterized protein</fullName>
    </submittedName>
</protein>
<dbReference type="EMBL" id="JACARF010000058">
    <property type="protein sequence ID" value="NWE79723.1"/>
    <property type="molecule type" value="Genomic_DNA"/>
</dbReference>
<dbReference type="Proteomes" id="UP000537188">
    <property type="component" value="Unassembled WGS sequence"/>
</dbReference>
<reference evidence="4 5" key="1">
    <citation type="submission" date="2020-04" db="EMBL/GenBank/DDBJ databases">
        <title>Molecular characterization of pseudomonads from Agaricus bisporus reveal novel blotch 2 pathogens in Western Europe.</title>
        <authorList>
            <person name="Taparia T."/>
            <person name="Krijger M."/>
            <person name="Haynes E."/>
            <person name="Elpinstone J.G."/>
            <person name="Noble R."/>
            <person name="Van Der Wolf J."/>
        </authorList>
    </citation>
    <scope>NUCLEOTIDE SEQUENCE [LARGE SCALE GENOMIC DNA]</scope>
    <source>
        <strain evidence="3 5">IPO3781</strain>
        <strain evidence="2 4">IPO3782</strain>
    </source>
</reference>
<accession>A0A7Y8EHT2</accession>
<dbReference type="Proteomes" id="UP000531950">
    <property type="component" value="Unassembled WGS sequence"/>
</dbReference>
<gene>
    <name evidence="2" type="ORF">HX822_18325</name>
    <name evidence="3" type="ORF">HX828_29595</name>
</gene>
<comment type="caution">
    <text evidence="2">The sequence shown here is derived from an EMBL/GenBank/DDBJ whole genome shotgun (WGS) entry which is preliminary data.</text>
</comment>
<feature type="region of interest" description="Disordered" evidence="1">
    <location>
        <begin position="60"/>
        <end position="83"/>
    </location>
</feature>
<evidence type="ECO:0000313" key="3">
    <source>
        <dbReference type="EMBL" id="NWE79723.1"/>
    </source>
</evidence>
<evidence type="ECO:0000313" key="2">
    <source>
        <dbReference type="EMBL" id="NWE14904.1"/>
    </source>
</evidence>
<dbReference type="RefSeq" id="WP_177044097.1">
    <property type="nucleotide sequence ID" value="NZ_JACAOQ010000017.1"/>
</dbReference>
<sequence length="83" mass="9630">MIAELAAQLVSHPATQVNIRNGQNVESNNDEFQGIRHKSEENRLLLRAHDGRGLKMQHLKSQFKNRQHDRLGDNPDHGHWQLF</sequence>
<dbReference type="AlphaFoldDB" id="A0A7Y8EHT2"/>
<evidence type="ECO:0000313" key="5">
    <source>
        <dbReference type="Proteomes" id="UP000537188"/>
    </source>
</evidence>
<name>A0A7Y8EHT2_9PSED</name>
<organism evidence="2 4">
    <name type="scientific">Pseudomonas yamanorum</name>
    <dbReference type="NCBI Taxonomy" id="515393"/>
    <lineage>
        <taxon>Bacteria</taxon>
        <taxon>Pseudomonadati</taxon>
        <taxon>Pseudomonadota</taxon>
        <taxon>Gammaproteobacteria</taxon>
        <taxon>Pseudomonadales</taxon>
        <taxon>Pseudomonadaceae</taxon>
        <taxon>Pseudomonas</taxon>
    </lineage>
</organism>
<evidence type="ECO:0000313" key="4">
    <source>
        <dbReference type="Proteomes" id="UP000531950"/>
    </source>
</evidence>
<proteinExistence type="predicted"/>
<feature type="compositionally biased region" description="Basic and acidic residues" evidence="1">
    <location>
        <begin position="66"/>
        <end position="83"/>
    </location>
</feature>
<evidence type="ECO:0000256" key="1">
    <source>
        <dbReference type="SAM" id="MobiDB-lite"/>
    </source>
</evidence>
<dbReference type="EMBL" id="JACARG010000037">
    <property type="protein sequence ID" value="NWE14904.1"/>
    <property type="molecule type" value="Genomic_DNA"/>
</dbReference>